<comment type="caution">
    <text evidence="1">The sequence shown here is derived from an EMBL/GenBank/DDBJ whole genome shotgun (WGS) entry which is preliminary data.</text>
</comment>
<dbReference type="Gene3D" id="1.25.10.10">
    <property type="entry name" value="Leucine-rich Repeat Variant"/>
    <property type="match status" value="1"/>
</dbReference>
<dbReference type="AlphaFoldDB" id="A0A812JC86"/>
<gene>
    <name evidence="1" type="ORF">SNEC2469_LOCUS1630</name>
</gene>
<dbReference type="OrthoDB" id="442431at2759"/>
<dbReference type="InterPro" id="IPR016024">
    <property type="entry name" value="ARM-type_fold"/>
</dbReference>
<dbReference type="InterPro" id="IPR011989">
    <property type="entry name" value="ARM-like"/>
</dbReference>
<keyword evidence="2" id="KW-1185">Reference proteome</keyword>
<name>A0A812JC86_9DINO</name>
<feature type="non-terminal residue" evidence="1">
    <location>
        <position position="1"/>
    </location>
</feature>
<reference evidence="1" key="1">
    <citation type="submission" date="2021-02" db="EMBL/GenBank/DDBJ databases">
        <authorList>
            <person name="Dougan E. K."/>
            <person name="Rhodes N."/>
            <person name="Thang M."/>
            <person name="Chan C."/>
        </authorList>
    </citation>
    <scope>NUCLEOTIDE SEQUENCE</scope>
</reference>
<sequence>MHVLDMLGPAAAPFLLQKPGLQQSSDAVHGLGRCLDMAGDEVTSEALEVLEAVLKGREDPLLRVCAAEALGCLRLKDSAWPLQRAVAEDPVGAVRATALHALLRLLTSGALEQE</sequence>
<dbReference type="Pfam" id="PF13646">
    <property type="entry name" value="HEAT_2"/>
    <property type="match status" value="1"/>
</dbReference>
<evidence type="ECO:0000313" key="1">
    <source>
        <dbReference type="EMBL" id="CAE7203012.1"/>
    </source>
</evidence>
<accession>A0A812JC86</accession>
<dbReference type="EMBL" id="CAJNJA010005985">
    <property type="protein sequence ID" value="CAE7203012.1"/>
    <property type="molecule type" value="Genomic_DNA"/>
</dbReference>
<evidence type="ECO:0000313" key="2">
    <source>
        <dbReference type="Proteomes" id="UP000601435"/>
    </source>
</evidence>
<dbReference type="Proteomes" id="UP000601435">
    <property type="component" value="Unassembled WGS sequence"/>
</dbReference>
<dbReference type="SUPFAM" id="SSF48371">
    <property type="entry name" value="ARM repeat"/>
    <property type="match status" value="1"/>
</dbReference>
<proteinExistence type="predicted"/>
<organism evidence="1 2">
    <name type="scientific">Symbiodinium necroappetens</name>
    <dbReference type="NCBI Taxonomy" id="1628268"/>
    <lineage>
        <taxon>Eukaryota</taxon>
        <taxon>Sar</taxon>
        <taxon>Alveolata</taxon>
        <taxon>Dinophyceae</taxon>
        <taxon>Suessiales</taxon>
        <taxon>Symbiodiniaceae</taxon>
        <taxon>Symbiodinium</taxon>
    </lineage>
</organism>
<protein>
    <submittedName>
        <fullName evidence="1">Uncharacterized protein</fullName>
    </submittedName>
</protein>